<dbReference type="Pfam" id="PF12833">
    <property type="entry name" value="HTH_18"/>
    <property type="match status" value="1"/>
</dbReference>
<evidence type="ECO:0000256" key="1">
    <source>
        <dbReference type="ARBA" id="ARBA00023015"/>
    </source>
</evidence>
<dbReference type="InterPro" id="IPR018060">
    <property type="entry name" value="HTH_AraC"/>
</dbReference>
<keyword evidence="2" id="KW-0238">DNA-binding</keyword>
<feature type="domain" description="HTH araC/xylS-type" evidence="4">
    <location>
        <begin position="234"/>
        <end position="332"/>
    </location>
</feature>
<evidence type="ECO:0000256" key="3">
    <source>
        <dbReference type="ARBA" id="ARBA00023163"/>
    </source>
</evidence>
<dbReference type="OrthoDB" id="4480133at2"/>
<dbReference type="PANTHER" id="PTHR47893">
    <property type="entry name" value="REGULATORY PROTEIN PCHR"/>
    <property type="match status" value="1"/>
</dbReference>
<keyword evidence="1" id="KW-0805">Transcription regulation</keyword>
<evidence type="ECO:0000313" key="6">
    <source>
        <dbReference type="Proteomes" id="UP000480425"/>
    </source>
</evidence>
<dbReference type="RefSeq" id="WP_153122603.1">
    <property type="nucleotide sequence ID" value="NZ_VZCB01000045.1"/>
</dbReference>
<protein>
    <submittedName>
        <fullName evidence="5">Helix-turn-helix transcriptional regulator</fullName>
    </submittedName>
</protein>
<dbReference type="EMBL" id="VZCB01000045">
    <property type="protein sequence ID" value="MQN80282.1"/>
    <property type="molecule type" value="Genomic_DNA"/>
</dbReference>
<dbReference type="SMART" id="SM00342">
    <property type="entry name" value="HTH_ARAC"/>
    <property type="match status" value="1"/>
</dbReference>
<evidence type="ECO:0000313" key="5">
    <source>
        <dbReference type="EMBL" id="MQN80282.1"/>
    </source>
</evidence>
<dbReference type="SUPFAM" id="SSF46689">
    <property type="entry name" value="Homeodomain-like"/>
    <property type="match status" value="2"/>
</dbReference>
<organism evidence="5 6">
    <name type="scientific">Segatella copri</name>
    <dbReference type="NCBI Taxonomy" id="165179"/>
    <lineage>
        <taxon>Bacteria</taxon>
        <taxon>Pseudomonadati</taxon>
        <taxon>Bacteroidota</taxon>
        <taxon>Bacteroidia</taxon>
        <taxon>Bacteroidales</taxon>
        <taxon>Prevotellaceae</taxon>
        <taxon>Segatella</taxon>
    </lineage>
</organism>
<dbReference type="PRINTS" id="PR00032">
    <property type="entry name" value="HTHARAC"/>
</dbReference>
<reference evidence="5 6" key="1">
    <citation type="submission" date="2019-09" db="EMBL/GenBank/DDBJ databases">
        <title>Distinct polysaccharide growth profiles of human intestinal Prevotella copri isolates.</title>
        <authorList>
            <person name="Fehlner-Peach H."/>
            <person name="Magnabosco C."/>
            <person name="Raghavan V."/>
            <person name="Scher J.U."/>
            <person name="Tett A."/>
            <person name="Cox L.M."/>
            <person name="Gottsegen C."/>
            <person name="Watters A."/>
            <person name="Wiltshire- Gordon J.D."/>
            <person name="Segata N."/>
            <person name="Bonneau R."/>
            <person name="Littman D.R."/>
        </authorList>
    </citation>
    <scope>NUCLEOTIDE SEQUENCE [LARGE SCALE GENOMIC DNA]</scope>
    <source>
        <strain evidence="6">iA622</strain>
    </source>
</reference>
<comment type="caution">
    <text evidence="5">The sequence shown here is derived from an EMBL/GenBank/DDBJ whole genome shotgun (WGS) entry which is preliminary data.</text>
</comment>
<sequence length="339" mass="38419">MVDCQIIKDGKVEGEVRQNGLTFIDNHGMERSNHIESDALEVSLKEWHYQKFGIMNQHYFGKANNSKFIAQHEVRPALLFSMPTLGGSMKEVYGNRVTKKEMMWKTGEASLCFLSGEGGANTHLNQGTQFEILNVVIPQQFIEEFIEHDPEVFEQLSPLTSPTFDTQTIIKYNQPAIAAVIKAARDIQRSRLLGNQASKYLESKIIDCLSGFLLPASLLPSAQTFSLSIRDKIHDAQSIILTHYQEMPSLHELAAMVGTNECTLKKAFKQEFGTTVFQYLFDFRMDLAVHYLLDTSLPIADIGIKLGYDYQSHFCTAFKRKHGVSPMEFRLRRGVIART</sequence>
<name>A0A6G1TY98_9BACT</name>
<proteinExistence type="predicted"/>
<gene>
    <name evidence="5" type="ORF">F7D73_04820</name>
</gene>
<dbReference type="PROSITE" id="PS01124">
    <property type="entry name" value="HTH_ARAC_FAMILY_2"/>
    <property type="match status" value="1"/>
</dbReference>
<evidence type="ECO:0000256" key="2">
    <source>
        <dbReference type="ARBA" id="ARBA00023125"/>
    </source>
</evidence>
<dbReference type="AlphaFoldDB" id="A0A6G1TY98"/>
<accession>A0A6G1TY98</accession>
<dbReference type="Gene3D" id="1.10.10.60">
    <property type="entry name" value="Homeodomain-like"/>
    <property type="match status" value="2"/>
</dbReference>
<keyword evidence="3" id="KW-0804">Transcription</keyword>
<dbReference type="Proteomes" id="UP000480425">
    <property type="component" value="Unassembled WGS sequence"/>
</dbReference>
<dbReference type="InterPro" id="IPR053142">
    <property type="entry name" value="PchR_regulatory_protein"/>
</dbReference>
<dbReference type="PROSITE" id="PS00041">
    <property type="entry name" value="HTH_ARAC_FAMILY_1"/>
    <property type="match status" value="1"/>
</dbReference>
<evidence type="ECO:0000259" key="4">
    <source>
        <dbReference type="PROSITE" id="PS01124"/>
    </source>
</evidence>
<dbReference type="InterPro" id="IPR009057">
    <property type="entry name" value="Homeodomain-like_sf"/>
</dbReference>
<dbReference type="InterPro" id="IPR020449">
    <property type="entry name" value="Tscrpt_reg_AraC-type_HTH"/>
</dbReference>
<dbReference type="InterPro" id="IPR018062">
    <property type="entry name" value="HTH_AraC-typ_CS"/>
</dbReference>
<dbReference type="GO" id="GO:0043565">
    <property type="term" value="F:sequence-specific DNA binding"/>
    <property type="evidence" value="ECO:0007669"/>
    <property type="project" value="InterPro"/>
</dbReference>
<dbReference type="PANTHER" id="PTHR47893:SF1">
    <property type="entry name" value="REGULATORY PROTEIN PCHR"/>
    <property type="match status" value="1"/>
</dbReference>
<dbReference type="GO" id="GO:0003700">
    <property type="term" value="F:DNA-binding transcription factor activity"/>
    <property type="evidence" value="ECO:0007669"/>
    <property type="project" value="InterPro"/>
</dbReference>